<evidence type="ECO:0000256" key="7">
    <source>
        <dbReference type="HAMAP-Rule" id="MF_01324"/>
    </source>
</evidence>
<geneLocation type="chloroplast" evidence="11"/>
<keyword evidence="11" id="KW-0150">Chloroplast</keyword>
<dbReference type="InterPro" id="IPR007081">
    <property type="entry name" value="RNA_pol_Rpb1_5"/>
</dbReference>
<dbReference type="Gene3D" id="1.10.274.100">
    <property type="entry name" value="RNA polymerase Rpb1, domain 3"/>
    <property type="match status" value="1"/>
</dbReference>
<evidence type="ECO:0000259" key="9">
    <source>
        <dbReference type="Pfam" id="PF04998"/>
    </source>
</evidence>
<dbReference type="InterPro" id="IPR012756">
    <property type="entry name" value="DNA-dir_RpoC2_beta_pp"/>
</dbReference>
<name>A0A0U2JW44_GUITH</name>
<sequence>MKEKYLFIPPKPKFTNKTIDKKELKKLMAWAFSNYGTGRASYLADKLKDLGFRYATKAGLSLSVEDLRVPPTKREILKRTNEEINLTQQKYERGEITTIERFQKVIDTWNNASEELKNEVIKYFKETDPLNTIYIMAFSGARGNISQVRQLVGMRGLMADPQGQIIDLPIKSNFREGLTVTDYIISSYGARKGLVDTALRTADSGYLTRRLVDVAQDIIIREIDCDTERGILLKDMVSNNQTLIPLQNRLLGRVLFETLYSPETANVIAHINQDLDHNTAEFIVESGIKSVIVRSPLTCESSRSVCQFCYGWNLAHGALVDLGEAVGIIAAQSIGEPGTQLTMRTFHTGGVFTGELAEQIKAPFNGVLRIPKSFRTRLIRTRHGEEAYILEQSYKLDLYDSSYFKHKMEFKQGTILFLNDNEQFKESQVIGEISTKGNVITERVTKDLNTENSGEVCFSNLYVEEKIDRQGNVIVNTPKGGCLWILSGEVYNLPSYAEIQVQEKKYVKANEILATSKVISDCGGLVRLNPPNNYGHVTELQIVTSSVCIDNAKIITKENDTNPHSNNSDNPCILEFEDGAKFTMLCSPGNKIVNSQFLAELIDSNYQTTTGGIIKYNNFEVRQKNKSKKGYEILGEGSLLWIPEETHEINKDISLLLVEEGQFINSGTEIVKEVFNITEGYVQIIQENEIVKEVIIKPGQEYPFNFDTDFKQDYPTIIKEDDPIHIKYNISGTLFLEPFEYRQEKKLLIRPVTEFKIDNNETKLSKIFLNEDNKIITIKTTKRVLFKDGQRVKSKYGVDLLKTYLIMSVDSDQPHLSADVEFVPIRDNETYKLQLTVLETLQIKQDDFGEANKRITVTNLSVTENQLIESGSTVAKTHLLSNSDGFIQSINKTDQSTFKILMLTETDERNISINGQTPQVSQGDFIRSGDQIATNIVSQTSGQIVDINKNTIKVRAGNPYLVSSNAILQVKNNSLVERGDTLAILVFERSKTGDIVQGLPRIEEILEARKPKEPSKLAQRPGKITLSYDSEDNKCIRIFSSNGEYNEYIMSGLQKMIVSNGDNILLAEPLTDGAPNPHEMLGLFFNFYKERMPLYEAAKLGLQKVQSYLVNEVQNVYQSQNVDISDKHIEVIVRQMTSKVKVEDGGDTTLLPGELVELQQIENINEAMTLTKGLPAKYSPVLLGITKSSLNTDSFISAASFQETTRVLTEAAIEGKADWLRGLKENVIIGRLIPAGTGFNSYNDVSKNFVSDKKNQISDAYEENTKNNNDDQALENIILDDSIARNYNLINNPVNNFDTIDQNFNISKDI</sequence>
<dbReference type="GO" id="GO:0009507">
    <property type="term" value="C:chloroplast"/>
    <property type="evidence" value="ECO:0007669"/>
    <property type="project" value="UniProtKB-SubCell"/>
</dbReference>
<keyword evidence="5 7" id="KW-0862">Zinc</keyword>
<keyword evidence="3 7" id="KW-0548">Nucleotidyltransferase</keyword>
<comment type="cofactor">
    <cofactor evidence="7">
        <name>Zn(2+)</name>
        <dbReference type="ChEBI" id="CHEBI:29105"/>
    </cofactor>
    <text evidence="7">Binds 1 Zn(2+) ion per subunit.</text>
</comment>
<keyword evidence="1 7" id="KW-0240">DNA-directed RNA polymerase</keyword>
<organism evidence="11">
    <name type="scientific">Guillardia theta</name>
    <name type="common">Cryptophyte</name>
    <name type="synonym">Cryptomonas phi</name>
    <dbReference type="NCBI Taxonomy" id="55529"/>
    <lineage>
        <taxon>Eukaryota</taxon>
        <taxon>Cryptophyceae</taxon>
        <taxon>Pyrenomonadales</taxon>
        <taxon>Geminigeraceae</taxon>
        <taxon>Guillardia</taxon>
    </lineage>
</organism>
<keyword evidence="4 7" id="KW-0479">Metal-binding</keyword>
<gene>
    <name evidence="7 11" type="primary">rpoC2</name>
</gene>
<dbReference type="InterPro" id="IPR045867">
    <property type="entry name" value="DNA-dir_RpoC_beta_prime"/>
</dbReference>
<evidence type="ECO:0000256" key="2">
    <source>
        <dbReference type="ARBA" id="ARBA00022679"/>
    </source>
</evidence>
<dbReference type="Pfam" id="PF04983">
    <property type="entry name" value="RNA_pol_Rpb1_3"/>
    <property type="match status" value="1"/>
</dbReference>
<evidence type="ECO:0000256" key="4">
    <source>
        <dbReference type="ARBA" id="ARBA00022723"/>
    </source>
</evidence>
<dbReference type="GO" id="GO:0003677">
    <property type="term" value="F:DNA binding"/>
    <property type="evidence" value="ECO:0007669"/>
    <property type="project" value="UniProtKB-UniRule"/>
</dbReference>
<dbReference type="Pfam" id="PF04998">
    <property type="entry name" value="RNA_pol_Rpb1_5"/>
    <property type="match status" value="2"/>
</dbReference>
<comment type="subunit">
    <text evidence="7">In plastids the minimal PEP RNA polymerase catalytic core is composed of four subunits: alpha, beta, beta', and beta''. When a (nuclear-encoded) sigma factor is associated with the core the holoenzyme is formed, which can initiate transcription.</text>
</comment>
<dbReference type="InterPro" id="IPR007066">
    <property type="entry name" value="RNA_pol_Rpb1_3"/>
</dbReference>
<dbReference type="CDD" id="cd02655">
    <property type="entry name" value="RNAP_beta'_C"/>
    <property type="match status" value="1"/>
</dbReference>
<dbReference type="PANTHER" id="PTHR19376:SF68">
    <property type="entry name" value="DNA-DIRECTED RNA POLYMERASE SUBUNIT BETA"/>
    <property type="match status" value="1"/>
</dbReference>
<reference evidence="11" key="1">
    <citation type="journal article" date="2015" name="Mitochondrial DNA">
        <title>The complete chloroplast genome of Guillardia theta strain CCMP2712.</title>
        <authorList>
            <person name="Tang X."/>
            <person name="Bi G."/>
        </authorList>
    </citation>
    <scope>NUCLEOTIDE SEQUENCE</scope>
</reference>
<dbReference type="NCBIfam" id="TIGR02388">
    <property type="entry name" value="rpoC2_cyan"/>
    <property type="match status" value="1"/>
</dbReference>
<accession>A0A0U2JW44</accession>
<feature type="domain" description="RNA polymerase Rpb1" evidence="9">
    <location>
        <begin position="1099"/>
        <end position="1191"/>
    </location>
</feature>
<feature type="binding site" evidence="7">
    <location>
        <position position="299"/>
    </location>
    <ligand>
        <name>Zn(2+)</name>
        <dbReference type="ChEBI" id="CHEBI:29105"/>
    </ligand>
</feature>
<feature type="domain" description="RNA polymerase Rpb1" evidence="10">
    <location>
        <begin position="96"/>
        <end position="175"/>
    </location>
</feature>
<evidence type="ECO:0000256" key="3">
    <source>
        <dbReference type="ARBA" id="ARBA00022695"/>
    </source>
</evidence>
<dbReference type="GO" id="GO:0003899">
    <property type="term" value="F:DNA-directed RNA polymerase activity"/>
    <property type="evidence" value="ECO:0007669"/>
    <property type="project" value="UniProtKB-UniRule"/>
</dbReference>
<evidence type="ECO:0000256" key="5">
    <source>
        <dbReference type="ARBA" id="ARBA00022833"/>
    </source>
</evidence>
<dbReference type="PANTHER" id="PTHR19376">
    <property type="entry name" value="DNA-DIRECTED RNA POLYMERASE"/>
    <property type="match status" value="1"/>
</dbReference>
<evidence type="ECO:0000259" key="10">
    <source>
        <dbReference type="Pfam" id="PF05000"/>
    </source>
</evidence>
<dbReference type="GO" id="GO:0000428">
    <property type="term" value="C:DNA-directed RNA polymerase complex"/>
    <property type="evidence" value="ECO:0007669"/>
    <property type="project" value="UniProtKB-KW"/>
</dbReference>
<dbReference type="Gene3D" id="1.10.132.30">
    <property type="match status" value="1"/>
</dbReference>
<feature type="binding site" evidence="7">
    <location>
        <position position="306"/>
    </location>
    <ligand>
        <name>Zn(2+)</name>
        <dbReference type="ChEBI" id="CHEBI:29105"/>
    </ligand>
</feature>
<keyword evidence="11" id="KW-0934">Plastid</keyword>
<evidence type="ECO:0000313" key="11">
    <source>
        <dbReference type="EMBL" id="ALG63574.1"/>
    </source>
</evidence>
<feature type="domain" description="RNA polymerase Rpb1" evidence="8">
    <location>
        <begin position="14"/>
        <end position="67"/>
    </location>
</feature>
<dbReference type="HAMAP" id="MF_01324">
    <property type="entry name" value="RNApol_bact_RpoC2"/>
    <property type="match status" value="1"/>
</dbReference>
<comment type="function">
    <text evidence="7">DNA-dependent RNA polymerase catalyzes the transcription of DNA into RNA using the four ribonucleoside triphosphates as substrates.</text>
</comment>
<dbReference type="Gene3D" id="1.10.1790.20">
    <property type="match status" value="1"/>
</dbReference>
<dbReference type="InterPro" id="IPR007083">
    <property type="entry name" value="RNA_pol_Rpb1_4"/>
</dbReference>
<dbReference type="Gene3D" id="1.10.150.390">
    <property type="match status" value="1"/>
</dbReference>
<feature type="binding site" evidence="7">
    <location>
        <position position="225"/>
    </location>
    <ligand>
        <name>Zn(2+)</name>
        <dbReference type="ChEBI" id="CHEBI:29105"/>
    </ligand>
</feature>
<dbReference type="GO" id="GO:0008270">
    <property type="term" value="F:zinc ion binding"/>
    <property type="evidence" value="ECO:0007669"/>
    <property type="project" value="UniProtKB-UniRule"/>
</dbReference>
<evidence type="ECO:0000256" key="6">
    <source>
        <dbReference type="ARBA" id="ARBA00023163"/>
    </source>
</evidence>
<protein>
    <recommendedName>
        <fullName evidence="7">DNA-directed RNA polymerase subunit beta''</fullName>
        <ecNumber evidence="7">2.7.7.6</ecNumber>
    </recommendedName>
    <alternativeName>
        <fullName evidence="7">PEP</fullName>
    </alternativeName>
    <alternativeName>
        <fullName evidence="7">Plastid-encoded RNA polymerase subunit beta''</fullName>
        <shortName evidence="7">RNA polymerase subunit beta''</shortName>
    </alternativeName>
</protein>
<dbReference type="EMBL" id="KT428890">
    <property type="protein sequence ID" value="ALG63574.1"/>
    <property type="molecule type" value="Genomic_DNA"/>
</dbReference>
<keyword evidence="2 7" id="KW-0808">Transferase</keyword>
<dbReference type="InterPro" id="IPR042102">
    <property type="entry name" value="RNA_pol_Rpb1_3_sf"/>
</dbReference>
<keyword evidence="6 7" id="KW-0804">Transcription</keyword>
<dbReference type="SUPFAM" id="SSF64484">
    <property type="entry name" value="beta and beta-prime subunits of DNA dependent RNA-polymerase"/>
    <property type="match status" value="1"/>
</dbReference>
<evidence type="ECO:0000256" key="1">
    <source>
        <dbReference type="ARBA" id="ARBA00022478"/>
    </source>
</evidence>
<dbReference type="InterPro" id="IPR038120">
    <property type="entry name" value="Rpb1_funnel_sf"/>
</dbReference>
<comment type="similarity">
    <text evidence="7">Belongs to the RNA polymerase beta' chain family. RpoC2 subfamily.</text>
</comment>
<dbReference type="EC" id="2.7.7.6" evidence="7"/>
<dbReference type="FunFam" id="1.10.150.390:FF:000002">
    <property type="entry name" value="DNA-directed RNA polymerase subunit beta"/>
    <property type="match status" value="1"/>
</dbReference>
<feature type="binding site" evidence="7">
    <location>
        <position position="309"/>
    </location>
    <ligand>
        <name>Zn(2+)</name>
        <dbReference type="ChEBI" id="CHEBI:29105"/>
    </ligand>
</feature>
<dbReference type="GO" id="GO:0006351">
    <property type="term" value="P:DNA-templated transcription"/>
    <property type="evidence" value="ECO:0007669"/>
    <property type="project" value="UniProtKB-UniRule"/>
</dbReference>
<comment type="catalytic activity">
    <reaction evidence="7">
        <text>RNA(n) + a ribonucleoside 5'-triphosphate = RNA(n+1) + diphosphate</text>
        <dbReference type="Rhea" id="RHEA:21248"/>
        <dbReference type="Rhea" id="RHEA-COMP:14527"/>
        <dbReference type="Rhea" id="RHEA-COMP:17342"/>
        <dbReference type="ChEBI" id="CHEBI:33019"/>
        <dbReference type="ChEBI" id="CHEBI:61557"/>
        <dbReference type="ChEBI" id="CHEBI:140395"/>
        <dbReference type="EC" id="2.7.7.6"/>
    </reaction>
</comment>
<proteinExistence type="inferred from homology"/>
<dbReference type="Gene3D" id="2.40.50.100">
    <property type="match status" value="1"/>
</dbReference>
<feature type="domain" description="RNA polymerase Rpb1" evidence="9">
    <location>
        <begin position="177"/>
        <end position="444"/>
    </location>
</feature>
<evidence type="ECO:0000259" key="8">
    <source>
        <dbReference type="Pfam" id="PF04983"/>
    </source>
</evidence>
<dbReference type="Pfam" id="PF05000">
    <property type="entry name" value="RNA_pol_Rpb1_4"/>
    <property type="match status" value="1"/>
</dbReference>
<comment type="subcellular location">
    <subcellularLocation>
        <location evidence="7">Plastid</location>
        <location evidence="7">Chloroplast</location>
    </subcellularLocation>
</comment>